<feature type="region of interest" description="Disordered" evidence="1">
    <location>
        <begin position="90"/>
        <end position="133"/>
    </location>
</feature>
<dbReference type="Proteomes" id="UP000076727">
    <property type="component" value="Unassembled WGS sequence"/>
</dbReference>
<gene>
    <name evidence="2" type="ORF">DAEQUDRAFT_765324</name>
</gene>
<feature type="compositionally biased region" description="Polar residues" evidence="1">
    <location>
        <begin position="33"/>
        <end position="43"/>
    </location>
</feature>
<accession>A0A165QP46</accession>
<keyword evidence="3" id="KW-1185">Reference proteome</keyword>
<protein>
    <submittedName>
        <fullName evidence="2">Uncharacterized protein</fullName>
    </submittedName>
</protein>
<evidence type="ECO:0000313" key="2">
    <source>
        <dbReference type="EMBL" id="KZT69738.1"/>
    </source>
</evidence>
<evidence type="ECO:0000313" key="3">
    <source>
        <dbReference type="Proteomes" id="UP000076727"/>
    </source>
</evidence>
<evidence type="ECO:0000256" key="1">
    <source>
        <dbReference type="SAM" id="MobiDB-lite"/>
    </source>
</evidence>
<organism evidence="2 3">
    <name type="scientific">Daedalea quercina L-15889</name>
    <dbReference type="NCBI Taxonomy" id="1314783"/>
    <lineage>
        <taxon>Eukaryota</taxon>
        <taxon>Fungi</taxon>
        <taxon>Dikarya</taxon>
        <taxon>Basidiomycota</taxon>
        <taxon>Agaricomycotina</taxon>
        <taxon>Agaricomycetes</taxon>
        <taxon>Polyporales</taxon>
        <taxon>Fomitopsis</taxon>
    </lineage>
</organism>
<sequence>MSLLAKKADAPHTSHDAPAQLQAVSASFPASPCPQTHANSGSRVHQRAQASAVEHQQACGATHSPAMARASAAALTGERSRAATFKKHADASTVLHHPLPPALPATSKPRRRPPRTPDTRPRGHGNGSPALIYKYISERYNTT</sequence>
<reference evidence="2 3" key="1">
    <citation type="journal article" date="2016" name="Mol. Biol. Evol.">
        <title>Comparative Genomics of Early-Diverging Mushroom-Forming Fungi Provides Insights into the Origins of Lignocellulose Decay Capabilities.</title>
        <authorList>
            <person name="Nagy L.G."/>
            <person name="Riley R."/>
            <person name="Tritt A."/>
            <person name="Adam C."/>
            <person name="Daum C."/>
            <person name="Floudas D."/>
            <person name="Sun H."/>
            <person name="Yadav J.S."/>
            <person name="Pangilinan J."/>
            <person name="Larsson K.H."/>
            <person name="Matsuura K."/>
            <person name="Barry K."/>
            <person name="Labutti K."/>
            <person name="Kuo R."/>
            <person name="Ohm R.A."/>
            <person name="Bhattacharya S.S."/>
            <person name="Shirouzu T."/>
            <person name="Yoshinaga Y."/>
            <person name="Martin F.M."/>
            <person name="Grigoriev I.V."/>
            <person name="Hibbett D.S."/>
        </authorList>
    </citation>
    <scope>NUCLEOTIDE SEQUENCE [LARGE SCALE GENOMIC DNA]</scope>
    <source>
        <strain evidence="2 3">L-15889</strain>
    </source>
</reference>
<dbReference type="AlphaFoldDB" id="A0A165QP46"/>
<feature type="region of interest" description="Disordered" evidence="1">
    <location>
        <begin position="26"/>
        <end position="65"/>
    </location>
</feature>
<proteinExistence type="predicted"/>
<dbReference type="EMBL" id="KV429056">
    <property type="protein sequence ID" value="KZT69738.1"/>
    <property type="molecule type" value="Genomic_DNA"/>
</dbReference>
<name>A0A165QP46_9APHY</name>